<sequence length="112" mass="11873">MPEEGVRKSLFDLIEDTVSSSEQIASKLRALAKVVVSSNSNLNAIINALQKAFSAISQIMSSSAVGGVSSVTRSSYSSNFLTWKMLRDPDCLSISWSESLGTSLLPAITTAA</sequence>
<keyword evidence="2" id="KW-1185">Reference proteome</keyword>
<reference evidence="1 2" key="1">
    <citation type="journal article" date="2016" name="Mol. Biol. Evol.">
        <title>Comparative Genomics of Early-Diverging Mushroom-Forming Fungi Provides Insights into the Origins of Lignocellulose Decay Capabilities.</title>
        <authorList>
            <person name="Nagy L.G."/>
            <person name="Riley R."/>
            <person name="Tritt A."/>
            <person name="Adam C."/>
            <person name="Daum C."/>
            <person name="Floudas D."/>
            <person name="Sun H."/>
            <person name="Yadav J.S."/>
            <person name="Pangilinan J."/>
            <person name="Larsson K.H."/>
            <person name="Matsuura K."/>
            <person name="Barry K."/>
            <person name="Labutti K."/>
            <person name="Kuo R."/>
            <person name="Ohm R.A."/>
            <person name="Bhattacharya S.S."/>
            <person name="Shirouzu T."/>
            <person name="Yoshinaga Y."/>
            <person name="Martin F.M."/>
            <person name="Grigoriev I.V."/>
            <person name="Hibbett D.S."/>
        </authorList>
    </citation>
    <scope>NUCLEOTIDE SEQUENCE [LARGE SCALE GENOMIC DNA]</scope>
    <source>
        <strain evidence="1 2">TUFC12733</strain>
    </source>
</reference>
<gene>
    <name evidence="1" type="ORF">CALVIDRAFT_602587</name>
</gene>
<dbReference type="EMBL" id="KV417331">
    <property type="protein sequence ID" value="KZO90974.1"/>
    <property type="molecule type" value="Genomic_DNA"/>
</dbReference>
<dbReference type="Proteomes" id="UP000076738">
    <property type="component" value="Unassembled WGS sequence"/>
</dbReference>
<protein>
    <submittedName>
        <fullName evidence="1">Uncharacterized protein</fullName>
    </submittedName>
</protein>
<dbReference type="AlphaFoldDB" id="A0A167GW86"/>
<organism evidence="1 2">
    <name type="scientific">Calocera viscosa (strain TUFC12733)</name>
    <dbReference type="NCBI Taxonomy" id="1330018"/>
    <lineage>
        <taxon>Eukaryota</taxon>
        <taxon>Fungi</taxon>
        <taxon>Dikarya</taxon>
        <taxon>Basidiomycota</taxon>
        <taxon>Agaricomycotina</taxon>
        <taxon>Dacrymycetes</taxon>
        <taxon>Dacrymycetales</taxon>
        <taxon>Dacrymycetaceae</taxon>
        <taxon>Calocera</taxon>
    </lineage>
</organism>
<accession>A0A167GW86</accession>
<evidence type="ECO:0000313" key="2">
    <source>
        <dbReference type="Proteomes" id="UP000076738"/>
    </source>
</evidence>
<name>A0A167GW86_CALVF</name>
<proteinExistence type="predicted"/>
<evidence type="ECO:0000313" key="1">
    <source>
        <dbReference type="EMBL" id="KZO90974.1"/>
    </source>
</evidence>